<keyword evidence="2" id="KW-1185">Reference proteome</keyword>
<comment type="caution">
    <text evidence="1">The sequence shown here is derived from an EMBL/GenBank/DDBJ whole genome shotgun (WGS) entry which is preliminary data.</text>
</comment>
<dbReference type="EMBL" id="JACIJK010000004">
    <property type="protein sequence ID" value="MBB5714772.1"/>
    <property type="molecule type" value="Genomic_DNA"/>
</dbReference>
<evidence type="ECO:0000313" key="2">
    <source>
        <dbReference type="Proteomes" id="UP000546200"/>
    </source>
</evidence>
<sequence>MIADNAKRQLSVMETDALANVRTAAASAAQATAARQALLTSAQQASASGRIADSAAALPFVEQRLQQQASAQEYAAAKALFIYHLRLILDRRGSLMNIIDISMGEDGKQASLATDLETLHWSAQSDVRRDERAFSGLRYDATIVGAVSYSTELTRRLSVIIEQMAKQAKSDAGVSAVDWEAVQPELEAIQDEVETLVELNSEDNHRTPKPGPIVLNPCTGPTTREICQERWQ</sequence>
<gene>
    <name evidence="1" type="ORF">FHS94_001608</name>
</gene>
<dbReference type="Proteomes" id="UP000546200">
    <property type="component" value="Unassembled WGS sequence"/>
</dbReference>
<name>A0A7W9EVJ1_9SPHN</name>
<dbReference type="AlphaFoldDB" id="A0A7W9EVJ1"/>
<reference evidence="1 2" key="1">
    <citation type="submission" date="2020-08" db="EMBL/GenBank/DDBJ databases">
        <title>Genomic Encyclopedia of Type Strains, Phase IV (KMG-IV): sequencing the most valuable type-strain genomes for metagenomic binning, comparative biology and taxonomic classification.</title>
        <authorList>
            <person name="Goeker M."/>
        </authorList>
    </citation>
    <scope>NUCLEOTIDE SEQUENCE [LARGE SCALE GENOMIC DNA]</scope>
    <source>
        <strain evidence="1 2">DSM 100044</strain>
    </source>
</reference>
<accession>A0A7W9EVJ1</accession>
<organism evidence="1 2">
    <name type="scientific">Sphingomonas aerophila</name>
    <dbReference type="NCBI Taxonomy" id="1344948"/>
    <lineage>
        <taxon>Bacteria</taxon>
        <taxon>Pseudomonadati</taxon>
        <taxon>Pseudomonadota</taxon>
        <taxon>Alphaproteobacteria</taxon>
        <taxon>Sphingomonadales</taxon>
        <taxon>Sphingomonadaceae</taxon>
        <taxon>Sphingomonas</taxon>
    </lineage>
</organism>
<evidence type="ECO:0000313" key="1">
    <source>
        <dbReference type="EMBL" id="MBB5714772.1"/>
    </source>
</evidence>
<protein>
    <submittedName>
        <fullName evidence="1">Uncharacterized protein</fullName>
    </submittedName>
</protein>
<proteinExistence type="predicted"/>